<reference evidence="2" key="1">
    <citation type="submission" date="2022-07" db="EMBL/GenBank/DDBJ databases">
        <title>Phylogenomic reconstructions and comparative analyses of Kickxellomycotina fungi.</title>
        <authorList>
            <person name="Reynolds N.K."/>
            <person name="Stajich J.E."/>
            <person name="Barry K."/>
            <person name="Grigoriev I.V."/>
            <person name="Crous P."/>
            <person name="Smith M.E."/>
        </authorList>
    </citation>
    <scope>NUCLEOTIDE SEQUENCE</scope>
    <source>
        <strain evidence="2">NBRC 32514</strain>
    </source>
</reference>
<dbReference type="InterPro" id="IPR000073">
    <property type="entry name" value="AB_hydrolase_1"/>
</dbReference>
<dbReference type="Pfam" id="PF00561">
    <property type="entry name" value="Abhydrolase_1"/>
    <property type="match status" value="1"/>
</dbReference>
<protein>
    <recommendedName>
        <fullName evidence="1">AB hydrolase-1 domain-containing protein</fullName>
    </recommendedName>
</protein>
<comment type="caution">
    <text evidence="2">The sequence shown here is derived from an EMBL/GenBank/DDBJ whole genome shotgun (WGS) entry which is preliminary data.</text>
</comment>
<dbReference type="AlphaFoldDB" id="A0A9W7XVI6"/>
<name>A0A9W7XVI6_9FUNG</name>
<sequence length="332" mass="36107">MSNLLSIDTTMPVEAADSPLGEHLTKRGHINVSADPSAPSHIYYELYGDGPDKVVFINGMGADRQMWEPDVGEFLQHARYQCLVFDHRGTGFSDTAGGPLSYTSSSMAADAKSLIDALGWHKVNIVGASMGGMIALELACTHPDLILTLTLVVTHAGMTIPPLRGIMDSVSANFVSDPFVRFKRICGSLYPQEFLDSAPPAEAEARGCRTMLDYCADVAVRRSKYTKPMSFATFVGQVGVVFRHYVAPARLEILGKLLPDHQILIVTGDQDHLVRTSNSAYLADTIGRDKVTFEVYEGTGHGLHSQQAHRLVRSIDAMITRVCGPPATEQSQ</sequence>
<feature type="domain" description="AB hydrolase-1" evidence="1">
    <location>
        <begin position="54"/>
        <end position="304"/>
    </location>
</feature>
<dbReference type="PANTHER" id="PTHR43433">
    <property type="entry name" value="HYDROLASE, ALPHA/BETA FOLD FAMILY PROTEIN"/>
    <property type="match status" value="1"/>
</dbReference>
<keyword evidence="3" id="KW-1185">Reference proteome</keyword>
<gene>
    <name evidence="2" type="ORF">LPJ53_005210</name>
</gene>
<dbReference type="Gene3D" id="3.40.50.1820">
    <property type="entry name" value="alpha/beta hydrolase"/>
    <property type="match status" value="1"/>
</dbReference>
<evidence type="ECO:0000313" key="2">
    <source>
        <dbReference type="EMBL" id="KAJ1720126.1"/>
    </source>
</evidence>
<dbReference type="OrthoDB" id="19657at2759"/>
<proteinExistence type="predicted"/>
<dbReference type="EMBL" id="JANBOJ010000293">
    <property type="protein sequence ID" value="KAJ1720126.1"/>
    <property type="molecule type" value="Genomic_DNA"/>
</dbReference>
<dbReference type="PANTHER" id="PTHR43433:SF5">
    <property type="entry name" value="AB HYDROLASE-1 DOMAIN-CONTAINING PROTEIN"/>
    <property type="match status" value="1"/>
</dbReference>
<dbReference type="Proteomes" id="UP001149813">
    <property type="component" value="Unassembled WGS sequence"/>
</dbReference>
<dbReference type="SUPFAM" id="SSF53474">
    <property type="entry name" value="alpha/beta-Hydrolases"/>
    <property type="match status" value="1"/>
</dbReference>
<evidence type="ECO:0000259" key="1">
    <source>
        <dbReference type="Pfam" id="PF00561"/>
    </source>
</evidence>
<dbReference type="InterPro" id="IPR050471">
    <property type="entry name" value="AB_hydrolase"/>
</dbReference>
<organism evidence="2 3">
    <name type="scientific">Coemansia erecta</name>
    <dbReference type="NCBI Taxonomy" id="147472"/>
    <lineage>
        <taxon>Eukaryota</taxon>
        <taxon>Fungi</taxon>
        <taxon>Fungi incertae sedis</taxon>
        <taxon>Zoopagomycota</taxon>
        <taxon>Kickxellomycotina</taxon>
        <taxon>Kickxellomycetes</taxon>
        <taxon>Kickxellales</taxon>
        <taxon>Kickxellaceae</taxon>
        <taxon>Coemansia</taxon>
    </lineage>
</organism>
<accession>A0A9W7XVI6</accession>
<dbReference type="PRINTS" id="PR00111">
    <property type="entry name" value="ABHYDROLASE"/>
</dbReference>
<evidence type="ECO:0000313" key="3">
    <source>
        <dbReference type="Proteomes" id="UP001149813"/>
    </source>
</evidence>
<dbReference type="InterPro" id="IPR029058">
    <property type="entry name" value="AB_hydrolase_fold"/>
</dbReference>